<dbReference type="SUPFAM" id="SSF69572">
    <property type="entry name" value="Activating enzymes of the ubiquitin-like proteins"/>
    <property type="match status" value="1"/>
</dbReference>
<dbReference type="Gene3D" id="3.40.50.720">
    <property type="entry name" value="NAD(P)-binding Rossmann-like Domain"/>
    <property type="match status" value="1"/>
</dbReference>
<comment type="caution">
    <text evidence="2">The sequence shown here is derived from an EMBL/GenBank/DDBJ whole genome shotgun (WGS) entry which is preliminary data.</text>
</comment>
<evidence type="ECO:0000313" key="3">
    <source>
        <dbReference type="Proteomes" id="UP001501772"/>
    </source>
</evidence>
<dbReference type="Proteomes" id="UP001501772">
    <property type="component" value="Unassembled WGS sequence"/>
</dbReference>
<evidence type="ECO:0000313" key="2">
    <source>
        <dbReference type="EMBL" id="GAA4214589.1"/>
    </source>
</evidence>
<accession>A0ABP8BQW0</accession>
<dbReference type="PANTHER" id="PTHR43267:SF1">
    <property type="entry name" value="TRNA THREONYLCARBAMOYLADENOSINE DEHYDRATASE"/>
    <property type="match status" value="1"/>
</dbReference>
<feature type="domain" description="THIF-type NAD/FAD binding fold" evidence="1">
    <location>
        <begin position="21"/>
        <end position="270"/>
    </location>
</feature>
<dbReference type="EMBL" id="BAABBY010000021">
    <property type="protein sequence ID" value="GAA4214589.1"/>
    <property type="molecule type" value="Genomic_DNA"/>
</dbReference>
<sequence length="277" mass="30391">MFIVFIRGKIKIDMSDVSWLSRSALLVGNDGIDKLQSKHVLVIGLGGVGSFAAEFICRSGIGEMTIVDGDVVDPTNRNRQLPALATNHGVSKAAIMQDRLLAINPELKLHVVNTFLTPEKCREILESKFDYIMDCIDSVMPKITLLSTALEKNIPIVSSMGAGGKMDPTRLRITLLPDTYQCVFASYVRKRLNKLPNAAKIKAVFSTEEMDKNSMIMTDGSNFKRSAYGTVSYLPAAFGGACASVVIRDLLGLPIEMAERPARISHKTLNKKKKKKA</sequence>
<protein>
    <submittedName>
        <fullName evidence="2">tRNA threonylcarbamoyladenosine dehydratase</fullName>
    </submittedName>
</protein>
<dbReference type="InterPro" id="IPR035985">
    <property type="entry name" value="Ubiquitin-activating_enz"/>
</dbReference>
<dbReference type="Pfam" id="PF00899">
    <property type="entry name" value="ThiF"/>
    <property type="match status" value="1"/>
</dbReference>
<dbReference type="CDD" id="cd00755">
    <property type="entry name" value="YgdL_like"/>
    <property type="match status" value="1"/>
</dbReference>
<name>A0ABP8BQW0_9SPHI</name>
<reference evidence="3" key="1">
    <citation type="journal article" date="2019" name="Int. J. Syst. Evol. Microbiol.">
        <title>The Global Catalogue of Microorganisms (GCM) 10K type strain sequencing project: providing services to taxonomists for standard genome sequencing and annotation.</title>
        <authorList>
            <consortium name="The Broad Institute Genomics Platform"/>
            <consortium name="The Broad Institute Genome Sequencing Center for Infectious Disease"/>
            <person name="Wu L."/>
            <person name="Ma J."/>
        </authorList>
    </citation>
    <scope>NUCLEOTIDE SEQUENCE [LARGE SCALE GENOMIC DNA]</scope>
    <source>
        <strain evidence="3">JCM 17626</strain>
    </source>
</reference>
<dbReference type="InterPro" id="IPR045886">
    <property type="entry name" value="ThiF/MoeB/HesA"/>
</dbReference>
<dbReference type="InterPro" id="IPR000594">
    <property type="entry name" value="ThiF_NAD_FAD-bd"/>
</dbReference>
<gene>
    <name evidence="2" type="ORF">GCM10022289_48350</name>
</gene>
<organism evidence="2 3">
    <name type="scientific">Pedobacter jeongneungensis</name>
    <dbReference type="NCBI Taxonomy" id="947309"/>
    <lineage>
        <taxon>Bacteria</taxon>
        <taxon>Pseudomonadati</taxon>
        <taxon>Bacteroidota</taxon>
        <taxon>Sphingobacteriia</taxon>
        <taxon>Sphingobacteriales</taxon>
        <taxon>Sphingobacteriaceae</taxon>
        <taxon>Pedobacter</taxon>
    </lineage>
</organism>
<evidence type="ECO:0000259" key="1">
    <source>
        <dbReference type="Pfam" id="PF00899"/>
    </source>
</evidence>
<proteinExistence type="predicted"/>
<dbReference type="PANTHER" id="PTHR43267">
    <property type="entry name" value="TRNA THREONYLCARBAMOYLADENOSINE DEHYDRATASE"/>
    <property type="match status" value="1"/>
</dbReference>
<keyword evidence="3" id="KW-1185">Reference proteome</keyword>